<dbReference type="PANTHER" id="PTHR23193:SF23">
    <property type="entry name" value="NUCLEAR PORE COMPLEX PROTEIN NUP153"/>
    <property type="match status" value="1"/>
</dbReference>
<name>A0ABR0SEA2_9HYPO</name>
<evidence type="ECO:0000256" key="5">
    <source>
        <dbReference type="SAM" id="MobiDB-lite"/>
    </source>
</evidence>
<feature type="compositionally biased region" description="Basic and acidic residues" evidence="5">
    <location>
        <begin position="786"/>
        <end position="796"/>
    </location>
</feature>
<feature type="compositionally biased region" description="Low complexity" evidence="5">
    <location>
        <begin position="818"/>
        <end position="830"/>
    </location>
</feature>
<evidence type="ECO:0000256" key="2">
    <source>
        <dbReference type="ARBA" id="ARBA00022448"/>
    </source>
</evidence>
<feature type="compositionally biased region" description="Polar residues" evidence="5">
    <location>
        <begin position="540"/>
        <end position="549"/>
    </location>
</feature>
<feature type="compositionally biased region" description="Polar residues" evidence="5">
    <location>
        <begin position="1012"/>
        <end position="1027"/>
    </location>
</feature>
<proteinExistence type="predicted"/>
<feature type="compositionally biased region" description="Low complexity" evidence="5">
    <location>
        <begin position="517"/>
        <end position="527"/>
    </location>
</feature>
<dbReference type="InterPro" id="IPR026054">
    <property type="entry name" value="Nucleoporin"/>
</dbReference>
<evidence type="ECO:0000256" key="3">
    <source>
        <dbReference type="ARBA" id="ARBA00023242"/>
    </source>
</evidence>
<dbReference type="Pfam" id="PF16755">
    <property type="entry name" value="Beta-prop_NUP159_NUP214"/>
    <property type="match status" value="1"/>
</dbReference>
<feature type="domain" description="Nucleoporin Nup159/Nup146 N-terminal" evidence="6">
    <location>
        <begin position="48"/>
        <end position="289"/>
    </location>
</feature>
<dbReference type="Gene3D" id="2.130.10.10">
    <property type="entry name" value="YVTN repeat-like/Quinoprotein amine dehydrogenase"/>
    <property type="match status" value="1"/>
</dbReference>
<evidence type="ECO:0000256" key="1">
    <source>
        <dbReference type="ARBA" id="ARBA00004123"/>
    </source>
</evidence>
<dbReference type="EMBL" id="JAVFKD010000014">
    <property type="protein sequence ID" value="KAK5990502.1"/>
    <property type="molecule type" value="Genomic_DNA"/>
</dbReference>
<feature type="compositionally biased region" description="Acidic residues" evidence="5">
    <location>
        <begin position="960"/>
        <end position="999"/>
    </location>
</feature>
<feature type="compositionally biased region" description="Low complexity" evidence="5">
    <location>
        <begin position="666"/>
        <end position="683"/>
    </location>
</feature>
<dbReference type="Proteomes" id="UP001338125">
    <property type="component" value="Unassembled WGS sequence"/>
</dbReference>
<sequence length="1496" mass="156329">MAFGFAGSSNGGANAGPDLETIQTEALGFLSIAGDAKVRLTSAWSDLPAATSSLLSVASKKGLVAAAGPDHIIIGTTESIRKAFESPKDGDSDIRSYQPQLRIPMSMRVSQLAFTADENYLVLSAESGGGLAVYEVASLLQGSSNSAFELSTNGEALRALVPNPTSEKAELIAIVTNGGNLHMANLSERKISNALKNQVTCVSWSSKGKQLCAGLADGSIYQMTPEGEGKAEIPKPPSLGNCHVSSLMWLENHLFLSIHSTADSPPSSTYHVITRQPSASFNYQKLTDPDLLIVASTASTEVGLLSRSKSPLANDKPADSITGVFTTTELLDDTKRPTLPMTDSMDDSTPIGIVLDLSGKEKVYKPIPSDDELEESPGPLPGFWILTHEGILCSWWVVYTDSIKKGTTYPGLAVFQDSAAEPTPTPTTPAAPKSNPFSSSISGASPFAQSTPAAPAFGSSAQLGQKQSPWATAGATGSSSTTGGAAFGQSSFGASASGGATFGKTSFGQSSQLGSKASPWASAATPATPAFGQSGFASFANKSSQSPFGSTTPSQTPAAAPTSGGFATFASKGGFASLANNNSGSSIFGNGGKSAGNVFGSGSADTAFPPKPSSDSIFGTPQKPSGNIFGSPLDKSSGSAFGSTPFKLQSSFKPDPSAKEDNNKPSGTSGSSMFGSAFGSALGDAGAKSSLATPAKDQDMDTMESAEETPKPKSFFPSSMQTPESTTPTTTPAMSRFGGLTSPTPGPLFGQASKPAGPTTGLFGGGAKQEAPKSSAPTGLFGALRDPSKPSGEKPAVKFASPPSDLPSKPSFLREESSSSSAKSTPSSLFGSTTPASKPGTSLSGLDGVKKPESAPFPPDFMKANKPTETSSSSDFVKVAKPAETPKAAETAPLPLDPLKSASKATPVSKIPIKSDTPLPPDPTKTSIFSTVNPAASPSSFVLPKASSTRPSKTSAPPLDDGESDLDDDDDDDDDDDISEEEEEEEEEDEEEEEGDDISEGSGVDVAKDLSPTITGVTPTYTPQSSFGGLGGPPPTIGSSQQDRTRPLFGEVSRNAPVMVPRPSATTGSPESPSPMRGGVPNRVVRADTARSVSAPGMASQILGPPPKTQQLGTSVVSREKPTSAEDAFIAQQRKLKERQQAEEGQLLVDADDDQVQKVLASEIKPALDLDEFIAHSNVAPPARESVPAQVEAVYRDINSMIDTLGLNARAVKAFTQGHTDARREDGRTKEDLEDPDDWVLCELGELGEVIEADLPADLDYGRVQDLTDKLDACQDLVRDLQRLRAKQEDLKRVIMTRIDPTQADVSRTLPLSVEQATQQNELRREFAGFSKVLAEAEEALTLLKTRIASVSSSTGRGNSSVPTVEAVVRTITKMTSMVEKRSGDIDVLETQLRKMRIEPESREGSPLRTPQARRSILMSPEATPSRSRHSMSASIISFGGAPIKAATPRKKLSGFSSEEKGDLMDKRAKRQAVLAKLKESVEKKGVSVWTMEDIE</sequence>
<dbReference type="SUPFAM" id="SSF117289">
    <property type="entry name" value="Nucleoporin domain"/>
    <property type="match status" value="1"/>
</dbReference>
<comment type="caution">
    <text evidence="7">The sequence shown here is derived from an EMBL/GenBank/DDBJ whole genome shotgun (WGS) entry which is preliminary data.</text>
</comment>
<gene>
    <name evidence="7" type="ORF">PT974_08770</name>
</gene>
<feature type="compositionally biased region" description="Low complexity" evidence="5">
    <location>
        <begin position="471"/>
        <end position="482"/>
    </location>
</feature>
<protein>
    <submittedName>
        <fullName evidence="7">Nuclear pore protein</fullName>
    </submittedName>
</protein>
<feature type="region of interest" description="Disordered" evidence="5">
    <location>
        <begin position="534"/>
        <end position="565"/>
    </location>
</feature>
<keyword evidence="3" id="KW-0539">Nucleus</keyword>
<feature type="region of interest" description="Disordered" evidence="5">
    <location>
        <begin position="420"/>
        <end position="482"/>
    </location>
</feature>
<dbReference type="InterPro" id="IPR015943">
    <property type="entry name" value="WD40/YVTN_repeat-like_dom_sf"/>
</dbReference>
<feature type="compositionally biased region" description="Polar residues" evidence="5">
    <location>
        <begin position="924"/>
        <end position="955"/>
    </location>
</feature>
<feature type="compositionally biased region" description="Low complexity" evidence="5">
    <location>
        <begin position="880"/>
        <end position="894"/>
    </location>
</feature>
<feature type="region of interest" description="Disordered" evidence="5">
    <location>
        <begin position="586"/>
        <end position="1125"/>
    </location>
</feature>
<feature type="compositionally biased region" description="Polar residues" evidence="5">
    <location>
        <begin position="634"/>
        <end position="652"/>
    </location>
</feature>
<feature type="compositionally biased region" description="Polar residues" evidence="5">
    <location>
        <begin position="435"/>
        <end position="452"/>
    </location>
</feature>
<evidence type="ECO:0000256" key="4">
    <source>
        <dbReference type="SAM" id="Coils"/>
    </source>
</evidence>
<feature type="compositionally biased region" description="Polar residues" evidence="5">
    <location>
        <begin position="613"/>
        <end position="625"/>
    </location>
</feature>
<dbReference type="InterPro" id="IPR039462">
    <property type="entry name" value="Nup159/Nup146_N"/>
</dbReference>
<evidence type="ECO:0000313" key="7">
    <source>
        <dbReference type="EMBL" id="KAK5990502.1"/>
    </source>
</evidence>
<dbReference type="PANTHER" id="PTHR23193">
    <property type="entry name" value="NUCLEAR PORE COMPLEX PROTEIN NUP"/>
    <property type="match status" value="1"/>
</dbReference>
<organism evidence="7 8">
    <name type="scientific">Cladobotryum mycophilum</name>
    <dbReference type="NCBI Taxonomy" id="491253"/>
    <lineage>
        <taxon>Eukaryota</taxon>
        <taxon>Fungi</taxon>
        <taxon>Dikarya</taxon>
        <taxon>Ascomycota</taxon>
        <taxon>Pezizomycotina</taxon>
        <taxon>Sordariomycetes</taxon>
        <taxon>Hypocreomycetidae</taxon>
        <taxon>Hypocreales</taxon>
        <taxon>Hypocreaceae</taxon>
        <taxon>Cladobotryum</taxon>
    </lineage>
</organism>
<feature type="compositionally biased region" description="Polar residues" evidence="5">
    <location>
        <begin position="459"/>
        <end position="470"/>
    </location>
</feature>
<keyword evidence="2" id="KW-0813">Transport</keyword>
<reference evidence="7 8" key="1">
    <citation type="submission" date="2024-01" db="EMBL/GenBank/DDBJ databases">
        <title>Complete genome of Cladobotryum mycophilum ATHUM6906.</title>
        <authorList>
            <person name="Christinaki A.C."/>
            <person name="Myridakis A.I."/>
            <person name="Kouvelis V.N."/>
        </authorList>
    </citation>
    <scope>NUCLEOTIDE SEQUENCE [LARGE SCALE GENOMIC DNA]</scope>
    <source>
        <strain evidence="7 8">ATHUM6906</strain>
    </source>
</reference>
<feature type="compositionally biased region" description="Low complexity" evidence="5">
    <location>
        <begin position="717"/>
        <end position="735"/>
    </location>
</feature>
<feature type="coiled-coil region" evidence="4">
    <location>
        <begin position="1264"/>
        <end position="1294"/>
    </location>
</feature>
<keyword evidence="4" id="KW-0175">Coiled coil</keyword>
<comment type="subcellular location">
    <subcellularLocation>
        <location evidence="1">Nucleus</location>
    </subcellularLocation>
</comment>
<feature type="compositionally biased region" description="Low complexity" evidence="5">
    <location>
        <begin position="550"/>
        <end position="563"/>
    </location>
</feature>
<accession>A0ABR0SEA2</accession>
<evidence type="ECO:0000259" key="6">
    <source>
        <dbReference type="Pfam" id="PF16755"/>
    </source>
</evidence>
<feature type="compositionally biased region" description="Polar residues" evidence="5">
    <location>
        <begin position="831"/>
        <end position="844"/>
    </location>
</feature>
<evidence type="ECO:0000313" key="8">
    <source>
        <dbReference type="Proteomes" id="UP001338125"/>
    </source>
</evidence>
<keyword evidence="8" id="KW-1185">Reference proteome</keyword>
<feature type="region of interest" description="Disordered" evidence="5">
    <location>
        <begin position="508"/>
        <end position="527"/>
    </location>
</feature>